<keyword evidence="6" id="KW-1185">Reference proteome</keyword>
<dbReference type="PROSITE" id="PS50949">
    <property type="entry name" value="HTH_GNTR"/>
    <property type="match status" value="1"/>
</dbReference>
<gene>
    <name evidence="5" type="ORF">AM592_21760</name>
</gene>
<keyword evidence="1" id="KW-0805">Transcription regulation</keyword>
<reference evidence="6" key="1">
    <citation type="submission" date="2015-08" db="EMBL/GenBank/DDBJ databases">
        <title>Genome sequencing project for genomic taxonomy and phylogenomics of Bacillus-like bacteria.</title>
        <authorList>
            <person name="Liu B."/>
            <person name="Wang J."/>
            <person name="Zhu Y."/>
            <person name="Liu G."/>
            <person name="Chen Q."/>
            <person name="Chen Z."/>
            <person name="Lan J."/>
            <person name="Che J."/>
            <person name="Ge C."/>
            <person name="Shi H."/>
            <person name="Pan Z."/>
            <person name="Liu X."/>
        </authorList>
    </citation>
    <scope>NUCLEOTIDE SEQUENCE [LARGE SCALE GENOMIC DNA]</scope>
    <source>
        <strain evidence="6">FJAT-4402</strain>
    </source>
</reference>
<dbReference type="InterPro" id="IPR050679">
    <property type="entry name" value="Bact_HTH_transcr_reg"/>
</dbReference>
<evidence type="ECO:0000259" key="4">
    <source>
        <dbReference type="PROSITE" id="PS50949"/>
    </source>
</evidence>
<accession>A0A0M5JMI4</accession>
<dbReference type="GO" id="GO:0003700">
    <property type="term" value="F:DNA-binding transcription factor activity"/>
    <property type="evidence" value="ECO:0007669"/>
    <property type="project" value="InterPro"/>
</dbReference>
<dbReference type="CDD" id="cd07377">
    <property type="entry name" value="WHTH_GntR"/>
    <property type="match status" value="1"/>
</dbReference>
<dbReference type="EMBL" id="CP012600">
    <property type="protein sequence ID" value="ALC83839.1"/>
    <property type="molecule type" value="Genomic_DNA"/>
</dbReference>
<protein>
    <recommendedName>
        <fullName evidence="4">HTH gntR-type domain-containing protein</fullName>
    </recommendedName>
</protein>
<reference evidence="5 6" key="2">
    <citation type="journal article" date="2016" name="Int. J. Syst. Evol. Microbiol.">
        <title>Bacillus gobiensis sp. nov., isolated from a soil sample.</title>
        <authorList>
            <person name="Liu B."/>
            <person name="Liu G.H."/>
            <person name="Cetin S."/>
            <person name="Schumann P."/>
            <person name="Pan Z.Z."/>
            <person name="Chen Q.Q."/>
        </authorList>
    </citation>
    <scope>NUCLEOTIDE SEQUENCE [LARGE SCALE GENOMIC DNA]</scope>
    <source>
        <strain evidence="5 6">FJAT-4402</strain>
    </source>
</reference>
<dbReference type="InterPro" id="IPR036390">
    <property type="entry name" value="WH_DNA-bd_sf"/>
</dbReference>
<dbReference type="RefSeq" id="WP_053605712.1">
    <property type="nucleotide sequence ID" value="NZ_CP012600.1"/>
</dbReference>
<dbReference type="Pfam" id="PF07702">
    <property type="entry name" value="UTRA"/>
    <property type="match status" value="1"/>
</dbReference>
<dbReference type="SMART" id="SM00345">
    <property type="entry name" value="HTH_GNTR"/>
    <property type="match status" value="1"/>
</dbReference>
<feature type="domain" description="HTH gntR-type" evidence="4">
    <location>
        <begin position="7"/>
        <end position="75"/>
    </location>
</feature>
<evidence type="ECO:0000313" key="6">
    <source>
        <dbReference type="Proteomes" id="UP000067625"/>
    </source>
</evidence>
<keyword evidence="3" id="KW-0804">Transcription</keyword>
<dbReference type="SUPFAM" id="SSF46785">
    <property type="entry name" value="Winged helix' DNA-binding domain"/>
    <property type="match status" value="1"/>
</dbReference>
<dbReference type="PRINTS" id="PR00035">
    <property type="entry name" value="HTHGNTR"/>
</dbReference>
<dbReference type="SUPFAM" id="SSF64288">
    <property type="entry name" value="Chorismate lyase-like"/>
    <property type="match status" value="1"/>
</dbReference>
<dbReference type="SMART" id="SM00866">
    <property type="entry name" value="UTRA"/>
    <property type="match status" value="1"/>
</dbReference>
<dbReference type="InterPro" id="IPR011663">
    <property type="entry name" value="UTRA"/>
</dbReference>
<dbReference type="AlphaFoldDB" id="A0A0M5JMI4"/>
<dbReference type="InterPro" id="IPR000524">
    <property type="entry name" value="Tscrpt_reg_HTH_GntR"/>
</dbReference>
<name>A0A0M5JMI4_9BACI</name>
<dbReference type="Proteomes" id="UP000067625">
    <property type="component" value="Chromosome"/>
</dbReference>
<evidence type="ECO:0000256" key="3">
    <source>
        <dbReference type="ARBA" id="ARBA00023163"/>
    </source>
</evidence>
<dbReference type="OrthoDB" id="9816541at2"/>
<dbReference type="Gene3D" id="3.40.1410.10">
    <property type="entry name" value="Chorismate lyase-like"/>
    <property type="match status" value="1"/>
</dbReference>
<dbReference type="STRING" id="1441095.AM592_21760"/>
<dbReference type="InterPro" id="IPR036388">
    <property type="entry name" value="WH-like_DNA-bd_sf"/>
</dbReference>
<keyword evidence="2" id="KW-0238">DNA-binding</keyword>
<dbReference type="PANTHER" id="PTHR44846:SF1">
    <property type="entry name" value="MANNOSYL-D-GLYCERATE TRANSPORT_METABOLISM SYSTEM REPRESSOR MNGR-RELATED"/>
    <property type="match status" value="1"/>
</dbReference>
<dbReference type="PANTHER" id="PTHR44846">
    <property type="entry name" value="MANNOSYL-D-GLYCERATE TRANSPORT/METABOLISM SYSTEM REPRESSOR MNGR-RELATED"/>
    <property type="match status" value="1"/>
</dbReference>
<dbReference type="Pfam" id="PF00392">
    <property type="entry name" value="GntR"/>
    <property type="match status" value="1"/>
</dbReference>
<dbReference type="GO" id="GO:0003677">
    <property type="term" value="F:DNA binding"/>
    <property type="evidence" value="ECO:0007669"/>
    <property type="project" value="UniProtKB-KW"/>
</dbReference>
<evidence type="ECO:0000256" key="1">
    <source>
        <dbReference type="ARBA" id="ARBA00023015"/>
    </source>
</evidence>
<dbReference type="PATRIC" id="fig|1441095.3.peg.4805"/>
<dbReference type="GO" id="GO:0045892">
    <property type="term" value="P:negative regulation of DNA-templated transcription"/>
    <property type="evidence" value="ECO:0007669"/>
    <property type="project" value="TreeGrafter"/>
</dbReference>
<proteinExistence type="predicted"/>
<evidence type="ECO:0000256" key="2">
    <source>
        <dbReference type="ARBA" id="ARBA00023125"/>
    </source>
</evidence>
<evidence type="ECO:0000313" key="5">
    <source>
        <dbReference type="EMBL" id="ALC83839.1"/>
    </source>
</evidence>
<sequence>MKGNDDSAQHLKIAEFLIENIRNGEYKENEKIPSEHKLCHLFQVNRHVVRQAIARITNQGWVTPVQGKGCYINRIPKPIQYVLSSQTRFSEIMDSQGVQHESRLLHWEKGLSSLAERSNLQIHEDETIYRLEILRYVDDKPISITTTVIPEIEVPNLEHHFDGFSSLYGLLEKQYHFRPIRSRSVFQGCLPVWKDAEILEMPENIPIIQMENLMNHPSGSPVEYSVSRMRSDMHKCLIVY</sequence>
<dbReference type="Gene3D" id="1.10.10.10">
    <property type="entry name" value="Winged helix-like DNA-binding domain superfamily/Winged helix DNA-binding domain"/>
    <property type="match status" value="1"/>
</dbReference>
<organism evidence="5 6">
    <name type="scientific">Bacillus gobiensis</name>
    <dbReference type="NCBI Taxonomy" id="1441095"/>
    <lineage>
        <taxon>Bacteria</taxon>
        <taxon>Bacillati</taxon>
        <taxon>Bacillota</taxon>
        <taxon>Bacilli</taxon>
        <taxon>Bacillales</taxon>
        <taxon>Bacillaceae</taxon>
        <taxon>Bacillus</taxon>
    </lineage>
</organism>
<dbReference type="InterPro" id="IPR028978">
    <property type="entry name" value="Chorismate_lyase_/UTRA_dom_sf"/>
</dbReference>